<feature type="region of interest" description="Disordered" evidence="1">
    <location>
        <begin position="1"/>
        <end position="82"/>
    </location>
</feature>
<comment type="caution">
    <text evidence="2">The sequence shown here is derived from an EMBL/GenBank/DDBJ whole genome shotgun (WGS) entry which is preliminary data.</text>
</comment>
<evidence type="ECO:0000313" key="2">
    <source>
        <dbReference type="EMBL" id="GMR41577.1"/>
    </source>
</evidence>
<evidence type="ECO:0000256" key="1">
    <source>
        <dbReference type="SAM" id="MobiDB-lite"/>
    </source>
</evidence>
<name>A0AAN4ZNL5_9BILA</name>
<reference evidence="3" key="1">
    <citation type="submission" date="2022-10" db="EMBL/GenBank/DDBJ databases">
        <title>Genome assembly of Pristionchus species.</title>
        <authorList>
            <person name="Yoshida K."/>
            <person name="Sommer R.J."/>
        </authorList>
    </citation>
    <scope>NUCLEOTIDE SEQUENCE [LARGE SCALE GENOMIC DNA]</scope>
    <source>
        <strain evidence="3">RS5460</strain>
    </source>
</reference>
<gene>
    <name evidence="2" type="ORF">PMAYCL1PPCAC_11772</name>
</gene>
<evidence type="ECO:0000313" key="3">
    <source>
        <dbReference type="Proteomes" id="UP001328107"/>
    </source>
</evidence>
<protein>
    <submittedName>
        <fullName evidence="2">Uncharacterized protein</fullName>
    </submittedName>
</protein>
<feature type="compositionally biased region" description="Low complexity" evidence="1">
    <location>
        <begin position="56"/>
        <end position="76"/>
    </location>
</feature>
<keyword evidence="3" id="KW-1185">Reference proteome</keyword>
<proteinExistence type="predicted"/>
<feature type="non-terminal residue" evidence="2">
    <location>
        <position position="1"/>
    </location>
</feature>
<feature type="non-terminal residue" evidence="2">
    <location>
        <position position="198"/>
    </location>
</feature>
<accession>A0AAN4ZNL5</accession>
<dbReference type="AlphaFoldDB" id="A0AAN4ZNL5"/>
<dbReference type="EMBL" id="BTRK01000003">
    <property type="protein sequence ID" value="GMR41577.1"/>
    <property type="molecule type" value="Genomic_DNA"/>
</dbReference>
<feature type="compositionally biased region" description="Basic and acidic residues" evidence="1">
    <location>
        <begin position="28"/>
        <end position="46"/>
    </location>
</feature>
<dbReference type="Proteomes" id="UP001328107">
    <property type="component" value="Unassembled WGS sequence"/>
</dbReference>
<organism evidence="2 3">
    <name type="scientific">Pristionchus mayeri</name>
    <dbReference type="NCBI Taxonomy" id="1317129"/>
    <lineage>
        <taxon>Eukaryota</taxon>
        <taxon>Metazoa</taxon>
        <taxon>Ecdysozoa</taxon>
        <taxon>Nematoda</taxon>
        <taxon>Chromadorea</taxon>
        <taxon>Rhabditida</taxon>
        <taxon>Rhabditina</taxon>
        <taxon>Diplogasteromorpha</taxon>
        <taxon>Diplogasteroidea</taxon>
        <taxon>Neodiplogasteridae</taxon>
        <taxon>Pristionchus</taxon>
    </lineage>
</organism>
<sequence>APPSPPLMNPVQRRPAKIVIPSDSQIDDQPRSHSRPQSDDSTDKVHLTYIRPAYRTTSYTSKSTSGGSSLSSVSPSKDGQTHFKFDHRSLSVQHGPHAVYFNNGASVQHLSLMTHRHDPPEQLLSLASQQQQNYAPSESGYSHSFESSSCYFIYGSCHSDRHDGKQLLQLRSYVSSEMAEQEVCTFCYQFAVHYAQSR</sequence>